<dbReference type="PANTHER" id="PTHR21039:SF0">
    <property type="entry name" value="HISTIDINOL-PHOSPHATASE"/>
    <property type="match status" value="1"/>
</dbReference>
<keyword evidence="4 8" id="KW-0028">Amino-acid biosynthesis</keyword>
<evidence type="ECO:0000256" key="3">
    <source>
        <dbReference type="ARBA" id="ARBA00013085"/>
    </source>
</evidence>
<dbReference type="GO" id="GO:0005737">
    <property type="term" value="C:cytoplasm"/>
    <property type="evidence" value="ECO:0007669"/>
    <property type="project" value="TreeGrafter"/>
</dbReference>
<evidence type="ECO:0000313" key="10">
    <source>
        <dbReference type="EMBL" id="PSK36341.1"/>
    </source>
</evidence>
<evidence type="ECO:0000256" key="8">
    <source>
        <dbReference type="RuleBase" id="RU366003"/>
    </source>
</evidence>
<comment type="similarity">
    <text evidence="2 8">Belongs to the PHP hydrolase family. HisK subfamily.</text>
</comment>
<gene>
    <name evidence="10" type="ORF">C7M61_004165</name>
</gene>
<sequence>MYSHHSHSGDYVEHASGSLETMIHTAKDKGFVQFCLTEHMPRLQDRFLYPEELDKGMTTTSLDDRFDKYLEHAAEIKKRENALDGFKILIGLEVEGIDEDHIKAVEKYRPLIDMCVGSVHFVKGIPIDFNEERWREAREACGGTTRQLYKEYYELQYKVLTMLKPDVVGHIDLIRLFRVDDLDPTTGKTLSEVNLEKDWPDVWGLIKRNVEFVVSYGGIFELNSAAIRKGWDLPYPKKDVGLLIKLAGGKFCLSDDSHTYDQVGKNYHKVWEYVKTTLQLDSVYYLDLDSNGKTVVAEANVASLSSSLFWDQYR</sequence>
<dbReference type="GO" id="GO:0000105">
    <property type="term" value="P:L-histidine biosynthetic process"/>
    <property type="evidence" value="ECO:0007669"/>
    <property type="project" value="UniProtKB-UniRule"/>
</dbReference>
<evidence type="ECO:0000256" key="6">
    <source>
        <dbReference type="ARBA" id="ARBA00023102"/>
    </source>
</evidence>
<dbReference type="GO" id="GO:0004401">
    <property type="term" value="F:histidinol-phosphatase activity"/>
    <property type="evidence" value="ECO:0007669"/>
    <property type="project" value="UniProtKB-UniRule"/>
</dbReference>
<comment type="caution">
    <text evidence="10">The sequence shown here is derived from an EMBL/GenBank/DDBJ whole genome shotgun (WGS) entry which is preliminary data.</text>
</comment>
<dbReference type="Gene3D" id="3.20.20.140">
    <property type="entry name" value="Metal-dependent hydrolases"/>
    <property type="match status" value="1"/>
</dbReference>
<evidence type="ECO:0000256" key="5">
    <source>
        <dbReference type="ARBA" id="ARBA00022801"/>
    </source>
</evidence>
<comment type="pathway">
    <text evidence="1 8">Amino-acid biosynthesis; L-histidine biosynthesis; L-histidine from 5-phospho-alpha-D-ribose 1-diphosphate: step 8/9.</text>
</comment>
<dbReference type="OrthoDB" id="5957391at2759"/>
<dbReference type="PANTHER" id="PTHR21039">
    <property type="entry name" value="HISTIDINOL PHOSPHATASE-RELATED"/>
    <property type="match status" value="1"/>
</dbReference>
<reference evidence="10 11" key="1">
    <citation type="submission" date="2018-03" db="EMBL/GenBank/DDBJ databases">
        <title>Candida pseudohaemulonii genome assembly and annotation.</title>
        <authorList>
            <person name="Munoz J.F."/>
            <person name="Gade L.G."/>
            <person name="Chow N.A."/>
            <person name="Litvintseva A.P."/>
            <person name="Loparev V.N."/>
            <person name="Cuomo C.A."/>
        </authorList>
    </citation>
    <scope>NUCLEOTIDE SEQUENCE [LARGE SCALE GENOMIC DNA]</scope>
    <source>
        <strain evidence="10 11">B12108</strain>
    </source>
</reference>
<dbReference type="AlphaFoldDB" id="A0A2P7YK49"/>
<keyword evidence="5 8" id="KW-0378">Hydrolase</keyword>
<dbReference type="UniPathway" id="UPA00031">
    <property type="reaction ID" value="UER00013"/>
</dbReference>
<dbReference type="InterPro" id="IPR004013">
    <property type="entry name" value="PHP_dom"/>
</dbReference>
<protein>
    <recommendedName>
        <fullName evidence="3 8">Histidinol-phosphatase</fullName>
        <shortName evidence="8">HolPase</shortName>
        <ecNumber evidence="3 8">3.1.3.15</ecNumber>
    </recommendedName>
</protein>
<dbReference type="GeneID" id="36567553"/>
<dbReference type="CDD" id="cd12110">
    <property type="entry name" value="PHP_HisPPase_Hisj_like"/>
    <property type="match status" value="1"/>
</dbReference>
<evidence type="ECO:0000313" key="11">
    <source>
        <dbReference type="Proteomes" id="UP000241107"/>
    </source>
</evidence>
<keyword evidence="11" id="KW-1185">Reference proteome</keyword>
<name>A0A2P7YK49_9ASCO</name>
<dbReference type="Pfam" id="PF02811">
    <property type="entry name" value="PHP"/>
    <property type="match status" value="1"/>
</dbReference>
<dbReference type="NCBIfam" id="TIGR01856">
    <property type="entry name" value="hisJ_fam"/>
    <property type="match status" value="1"/>
</dbReference>
<evidence type="ECO:0000256" key="1">
    <source>
        <dbReference type="ARBA" id="ARBA00004970"/>
    </source>
</evidence>
<organism evidence="10 11">
    <name type="scientific">Candidozyma pseudohaemuli</name>
    <dbReference type="NCBI Taxonomy" id="418784"/>
    <lineage>
        <taxon>Eukaryota</taxon>
        <taxon>Fungi</taxon>
        <taxon>Dikarya</taxon>
        <taxon>Ascomycota</taxon>
        <taxon>Saccharomycotina</taxon>
        <taxon>Pichiomycetes</taxon>
        <taxon>Metschnikowiaceae</taxon>
        <taxon>Candidozyma</taxon>
    </lineage>
</organism>
<keyword evidence="6 8" id="KW-0368">Histidine biosynthesis</keyword>
<accession>A0A2P7YK49</accession>
<evidence type="ECO:0000259" key="9">
    <source>
        <dbReference type="Pfam" id="PF02811"/>
    </source>
</evidence>
<evidence type="ECO:0000256" key="7">
    <source>
        <dbReference type="ARBA" id="ARBA00049158"/>
    </source>
</evidence>
<evidence type="ECO:0000256" key="2">
    <source>
        <dbReference type="ARBA" id="ARBA00009152"/>
    </source>
</evidence>
<evidence type="ECO:0000256" key="4">
    <source>
        <dbReference type="ARBA" id="ARBA00022605"/>
    </source>
</evidence>
<dbReference type="InterPro" id="IPR010140">
    <property type="entry name" value="Histidinol_P_phosphatase_HisJ"/>
</dbReference>
<dbReference type="EMBL" id="PYFQ01000012">
    <property type="protein sequence ID" value="PSK36341.1"/>
    <property type="molecule type" value="Genomic_DNA"/>
</dbReference>
<dbReference type="InterPro" id="IPR016195">
    <property type="entry name" value="Pol/histidinol_Pase-like"/>
</dbReference>
<dbReference type="Proteomes" id="UP000241107">
    <property type="component" value="Unassembled WGS sequence"/>
</dbReference>
<dbReference type="VEuPathDB" id="FungiDB:C7M61_004165"/>
<proteinExistence type="inferred from homology"/>
<dbReference type="STRING" id="418784.A0A2P7YK49"/>
<feature type="domain" description="PHP" evidence="9">
    <location>
        <begin position="4"/>
        <end position="225"/>
    </location>
</feature>
<dbReference type="RefSeq" id="XP_024712461.1">
    <property type="nucleotide sequence ID" value="XM_024859489.1"/>
</dbReference>
<comment type="catalytic activity">
    <reaction evidence="7 8">
        <text>L-histidinol phosphate + H2O = L-histidinol + phosphate</text>
        <dbReference type="Rhea" id="RHEA:14465"/>
        <dbReference type="ChEBI" id="CHEBI:15377"/>
        <dbReference type="ChEBI" id="CHEBI:43474"/>
        <dbReference type="ChEBI" id="CHEBI:57699"/>
        <dbReference type="ChEBI" id="CHEBI:57980"/>
        <dbReference type="EC" id="3.1.3.15"/>
    </reaction>
</comment>
<dbReference type="EC" id="3.1.3.15" evidence="3 8"/>
<dbReference type="SUPFAM" id="SSF89550">
    <property type="entry name" value="PHP domain-like"/>
    <property type="match status" value="1"/>
</dbReference>